<protein>
    <submittedName>
        <fullName evidence="2">Uncharacterized protein</fullName>
    </submittedName>
</protein>
<dbReference type="RefSeq" id="WP_229417734.1">
    <property type="nucleotide sequence ID" value="NZ_BMKG01000001.1"/>
</dbReference>
<evidence type="ECO:0000313" key="3">
    <source>
        <dbReference type="Proteomes" id="UP000622638"/>
    </source>
</evidence>
<name>A0ABQ1JZK9_9BURK</name>
<keyword evidence="3" id="KW-1185">Reference proteome</keyword>
<accession>A0ABQ1JZK9</accession>
<evidence type="ECO:0000313" key="2">
    <source>
        <dbReference type="EMBL" id="GGB83430.1"/>
    </source>
</evidence>
<comment type="caution">
    <text evidence="2">The sequence shown here is derived from an EMBL/GenBank/DDBJ whole genome shotgun (WGS) entry which is preliminary data.</text>
</comment>
<sequence>MRKEWINPSGLPPDKGGGSFKRTSDYLDKAQFLHNKIVNTFHPNSYAHYGADAKHASYGEVVWEISDYCADTTGWQEWPIVYDTRQGRLEVARWEKNQSNMPFSKGMTFGKPASIYATLQSATAPGDQTVPVRSADHQLRSGKFKGVFRQTGYEHQSSYEDKDVIASTLYCIVRIAQQAKWVCVKELLA</sequence>
<organism evidence="2 3">
    <name type="scientific">Pseudoduganella buxea</name>
    <dbReference type="NCBI Taxonomy" id="1949069"/>
    <lineage>
        <taxon>Bacteria</taxon>
        <taxon>Pseudomonadati</taxon>
        <taxon>Pseudomonadota</taxon>
        <taxon>Betaproteobacteria</taxon>
        <taxon>Burkholderiales</taxon>
        <taxon>Oxalobacteraceae</taxon>
        <taxon>Telluria group</taxon>
        <taxon>Pseudoduganella</taxon>
    </lineage>
</organism>
<proteinExistence type="predicted"/>
<evidence type="ECO:0000256" key="1">
    <source>
        <dbReference type="SAM" id="MobiDB-lite"/>
    </source>
</evidence>
<gene>
    <name evidence="2" type="ORF">GCM10011572_01690</name>
</gene>
<dbReference type="Proteomes" id="UP000622638">
    <property type="component" value="Unassembled WGS sequence"/>
</dbReference>
<reference evidence="3" key="1">
    <citation type="journal article" date="2019" name="Int. J. Syst. Evol. Microbiol.">
        <title>The Global Catalogue of Microorganisms (GCM) 10K type strain sequencing project: providing services to taxonomists for standard genome sequencing and annotation.</title>
        <authorList>
            <consortium name="The Broad Institute Genomics Platform"/>
            <consortium name="The Broad Institute Genome Sequencing Center for Infectious Disease"/>
            <person name="Wu L."/>
            <person name="Ma J."/>
        </authorList>
    </citation>
    <scope>NUCLEOTIDE SEQUENCE [LARGE SCALE GENOMIC DNA]</scope>
    <source>
        <strain evidence="3">CGMCC 1.15931</strain>
    </source>
</reference>
<feature type="region of interest" description="Disordered" evidence="1">
    <location>
        <begin position="1"/>
        <end position="20"/>
    </location>
</feature>
<dbReference type="EMBL" id="BMKG01000001">
    <property type="protein sequence ID" value="GGB83430.1"/>
    <property type="molecule type" value="Genomic_DNA"/>
</dbReference>